<dbReference type="GO" id="GO:0016491">
    <property type="term" value="F:oxidoreductase activity"/>
    <property type="evidence" value="ECO:0007669"/>
    <property type="project" value="UniProtKB-KW"/>
</dbReference>
<dbReference type="FunFam" id="3.40.50.720:FF:000363">
    <property type="entry name" value="D-isomer specific 2-hydroxyacid dehydrogenase"/>
    <property type="match status" value="1"/>
</dbReference>
<accession>A0A4Q1BEZ4</accession>
<dbReference type="InParanoid" id="A0A4Q1BEZ4"/>
<dbReference type="AlphaFoldDB" id="A0A4Q1BEZ4"/>
<evidence type="ECO:0000256" key="2">
    <source>
        <dbReference type="ARBA" id="ARBA00023027"/>
    </source>
</evidence>
<dbReference type="InterPro" id="IPR036291">
    <property type="entry name" value="NAD(P)-bd_dom_sf"/>
</dbReference>
<dbReference type="PANTHER" id="PTHR43333">
    <property type="entry name" value="2-HACID_DH_C DOMAIN-CONTAINING PROTEIN"/>
    <property type="match status" value="1"/>
</dbReference>
<sequence length="365" mass="39594">MTAQLYPTLAITVTISQASLAKLKEQFTTVHYYPIEGDKLFPEHLASEVDVWYSRFSGLPKFITKYEQIPRTKFVQLTSAGANVVLKTPLFQDPEAQKHVSICNASGIHVKSIPQQVIAMIINLYMSLHIQTYLTRSKAAWPSRQEIADAAGKHIESGSNIGSESLIGKRAGMLGYGHIARETARVLKAMNVDIIAANSSGTRRIDDGYIIPGTGDKDGIVPSAYYSTTDPESFREFLSKCDVLVASLPSTAETHYILTADLLKQLPDGAVLVNVGRGDLARSEDLLAALDAPGGLSGVALDVTDPEPLTAGHPLYTHPKAIITPHSSGDFVGYFESITDLLVANIKQVRRTGKLMNVVDPVKGY</sequence>
<dbReference type="VEuPathDB" id="FungiDB:TREMEDRAFT_30110"/>
<evidence type="ECO:0000313" key="4">
    <source>
        <dbReference type="EMBL" id="RXK36055.1"/>
    </source>
</evidence>
<evidence type="ECO:0000259" key="3">
    <source>
        <dbReference type="Pfam" id="PF02826"/>
    </source>
</evidence>
<name>A0A4Q1BEZ4_TREME</name>
<keyword evidence="1" id="KW-0560">Oxidoreductase</keyword>
<feature type="domain" description="D-isomer specific 2-hydroxyacid dehydrogenase NAD-binding" evidence="3">
    <location>
        <begin position="156"/>
        <end position="327"/>
    </location>
</feature>
<evidence type="ECO:0000256" key="1">
    <source>
        <dbReference type="ARBA" id="ARBA00023002"/>
    </source>
</evidence>
<dbReference type="InterPro" id="IPR006140">
    <property type="entry name" value="D-isomer_DH_NAD-bd"/>
</dbReference>
<proteinExistence type="predicted"/>
<dbReference type="GO" id="GO:0051287">
    <property type="term" value="F:NAD binding"/>
    <property type="evidence" value="ECO:0007669"/>
    <property type="project" value="InterPro"/>
</dbReference>
<organism evidence="4 5">
    <name type="scientific">Tremella mesenterica</name>
    <name type="common">Jelly fungus</name>
    <dbReference type="NCBI Taxonomy" id="5217"/>
    <lineage>
        <taxon>Eukaryota</taxon>
        <taxon>Fungi</taxon>
        <taxon>Dikarya</taxon>
        <taxon>Basidiomycota</taxon>
        <taxon>Agaricomycotina</taxon>
        <taxon>Tremellomycetes</taxon>
        <taxon>Tremellales</taxon>
        <taxon>Tremellaceae</taxon>
        <taxon>Tremella</taxon>
    </lineage>
</organism>
<dbReference type="EMBL" id="SDIL01000111">
    <property type="protein sequence ID" value="RXK36055.1"/>
    <property type="molecule type" value="Genomic_DNA"/>
</dbReference>
<keyword evidence="5" id="KW-1185">Reference proteome</keyword>
<evidence type="ECO:0000313" key="5">
    <source>
        <dbReference type="Proteomes" id="UP000289152"/>
    </source>
</evidence>
<gene>
    <name evidence="4" type="ORF">M231_06703</name>
</gene>
<dbReference type="SUPFAM" id="SSF51735">
    <property type="entry name" value="NAD(P)-binding Rossmann-fold domains"/>
    <property type="match status" value="1"/>
</dbReference>
<dbReference type="OrthoDB" id="298012at2759"/>
<reference evidence="4 5" key="1">
    <citation type="submission" date="2016-06" db="EMBL/GenBank/DDBJ databases">
        <title>Evolution of pathogenesis and genome organization in the Tremellales.</title>
        <authorList>
            <person name="Cuomo C."/>
            <person name="Litvintseva A."/>
            <person name="Heitman J."/>
            <person name="Chen Y."/>
            <person name="Sun S."/>
            <person name="Springer D."/>
            <person name="Dromer F."/>
            <person name="Young S."/>
            <person name="Zeng Q."/>
            <person name="Chapman S."/>
            <person name="Gujja S."/>
            <person name="Saif S."/>
            <person name="Birren B."/>
        </authorList>
    </citation>
    <scope>NUCLEOTIDE SEQUENCE [LARGE SCALE GENOMIC DNA]</scope>
    <source>
        <strain evidence="4 5">ATCC 28783</strain>
    </source>
</reference>
<dbReference type="Pfam" id="PF02826">
    <property type="entry name" value="2-Hacid_dh_C"/>
    <property type="match status" value="1"/>
</dbReference>
<dbReference type="STRING" id="5217.A0A4Q1BEZ4"/>
<keyword evidence="2" id="KW-0520">NAD</keyword>
<protein>
    <recommendedName>
        <fullName evidence="3">D-isomer specific 2-hydroxyacid dehydrogenase NAD-binding domain-containing protein</fullName>
    </recommendedName>
</protein>
<comment type="caution">
    <text evidence="4">The sequence shown here is derived from an EMBL/GenBank/DDBJ whole genome shotgun (WGS) entry which is preliminary data.</text>
</comment>
<dbReference type="Proteomes" id="UP000289152">
    <property type="component" value="Unassembled WGS sequence"/>
</dbReference>
<dbReference type="PANTHER" id="PTHR43333:SF1">
    <property type="entry name" value="D-ISOMER SPECIFIC 2-HYDROXYACID DEHYDROGENASE NAD-BINDING DOMAIN-CONTAINING PROTEIN"/>
    <property type="match status" value="1"/>
</dbReference>
<dbReference type="Gene3D" id="3.40.50.720">
    <property type="entry name" value="NAD(P)-binding Rossmann-like Domain"/>
    <property type="match status" value="2"/>
</dbReference>